<reference evidence="1 2" key="1">
    <citation type="journal article" date="2013" name="Genome Biol.">
        <title>The genome sequence of the most widely cultivated cacao type and its use to identify candidate genes regulating pod color.</title>
        <authorList>
            <person name="Motamayor J.C."/>
            <person name="Mockaitis K."/>
            <person name="Schmutz J."/>
            <person name="Haiminen N."/>
            <person name="Iii D.L."/>
            <person name="Cornejo O."/>
            <person name="Findley S.D."/>
            <person name="Zheng P."/>
            <person name="Utro F."/>
            <person name="Royaert S."/>
            <person name="Saski C."/>
            <person name="Jenkins J."/>
            <person name="Podicheti R."/>
            <person name="Zhao M."/>
            <person name="Scheffler B.E."/>
            <person name="Stack J.C."/>
            <person name="Feltus F.A."/>
            <person name="Mustiga G.M."/>
            <person name="Amores F."/>
            <person name="Phillips W."/>
            <person name="Marelli J.P."/>
            <person name="May G.D."/>
            <person name="Shapiro H."/>
            <person name="Ma J."/>
            <person name="Bustamante C.D."/>
            <person name="Schnell R.J."/>
            <person name="Main D."/>
            <person name="Gilbert D."/>
            <person name="Parida L."/>
            <person name="Kuhn D.N."/>
        </authorList>
    </citation>
    <scope>NUCLEOTIDE SEQUENCE [LARGE SCALE GENOMIC DNA]</scope>
    <source>
        <strain evidence="2">cv. Matina 1-6</strain>
    </source>
</reference>
<dbReference type="AlphaFoldDB" id="A0A061G406"/>
<evidence type="ECO:0000313" key="1">
    <source>
        <dbReference type="EMBL" id="EOY24595.1"/>
    </source>
</evidence>
<organism evidence="1 2">
    <name type="scientific">Theobroma cacao</name>
    <name type="common">Cacao</name>
    <name type="synonym">Cocoa</name>
    <dbReference type="NCBI Taxonomy" id="3641"/>
    <lineage>
        <taxon>Eukaryota</taxon>
        <taxon>Viridiplantae</taxon>
        <taxon>Streptophyta</taxon>
        <taxon>Embryophyta</taxon>
        <taxon>Tracheophyta</taxon>
        <taxon>Spermatophyta</taxon>
        <taxon>Magnoliopsida</taxon>
        <taxon>eudicotyledons</taxon>
        <taxon>Gunneridae</taxon>
        <taxon>Pentapetalae</taxon>
        <taxon>rosids</taxon>
        <taxon>malvids</taxon>
        <taxon>Malvales</taxon>
        <taxon>Malvaceae</taxon>
        <taxon>Byttnerioideae</taxon>
        <taxon>Theobroma</taxon>
    </lineage>
</organism>
<protein>
    <submittedName>
        <fullName evidence="1">Uncharacterized protein</fullName>
    </submittedName>
</protein>
<accession>A0A061G406</accession>
<proteinExistence type="predicted"/>
<evidence type="ECO:0000313" key="2">
    <source>
        <dbReference type="Proteomes" id="UP000026915"/>
    </source>
</evidence>
<keyword evidence="2" id="KW-1185">Reference proteome</keyword>
<dbReference type="EMBL" id="CM001881">
    <property type="protein sequence ID" value="EOY24595.1"/>
    <property type="molecule type" value="Genomic_DNA"/>
</dbReference>
<sequence length="55" mass="6338">MPLSSDLSHHHNFIKKITSYEKVVNSPNSMMVLDELFPISIEMVKFYQPQSALSQ</sequence>
<name>A0A061G406_THECC</name>
<dbReference type="eggNOG" id="KOG0747">
    <property type="taxonomic scope" value="Eukaryota"/>
</dbReference>
<dbReference type="InParanoid" id="A0A061G406"/>
<dbReference type="Proteomes" id="UP000026915">
    <property type="component" value="Chromosome 3"/>
</dbReference>
<dbReference type="STRING" id="3641.A0A061G406"/>
<dbReference type="HOGENOM" id="CLU_3036271_0_0_1"/>
<gene>
    <name evidence="1" type="ORF">TCM_016156</name>
</gene>
<dbReference type="Gramene" id="EOY24595">
    <property type="protein sequence ID" value="EOY24595"/>
    <property type="gene ID" value="TCM_016156"/>
</dbReference>